<evidence type="ECO:0000313" key="3">
    <source>
        <dbReference type="Proteomes" id="UP000321720"/>
    </source>
</evidence>
<dbReference type="PROSITE" id="PS51750">
    <property type="entry name" value="BRO_N"/>
    <property type="match status" value="1"/>
</dbReference>
<dbReference type="AlphaFoldDB" id="A0A511JBP6"/>
<keyword evidence="3" id="KW-1185">Reference proteome</keyword>
<dbReference type="PANTHER" id="PTHR36180">
    <property type="entry name" value="DNA-BINDING PROTEIN-RELATED-RELATED"/>
    <property type="match status" value="1"/>
</dbReference>
<dbReference type="PANTHER" id="PTHR36180:SF2">
    <property type="entry name" value="BRO FAMILY PROTEIN"/>
    <property type="match status" value="1"/>
</dbReference>
<feature type="domain" description="Bro-N" evidence="1">
    <location>
        <begin position="1"/>
        <end position="105"/>
    </location>
</feature>
<gene>
    <name evidence="2" type="ORF">CCO02nite_20560</name>
</gene>
<dbReference type="InterPro" id="IPR003497">
    <property type="entry name" value="BRO_N_domain"/>
</dbReference>
<dbReference type="SMART" id="SM01040">
    <property type="entry name" value="Bro-N"/>
    <property type="match status" value="1"/>
</dbReference>
<protein>
    <submittedName>
        <fullName evidence="2">Antirepressor</fullName>
    </submittedName>
</protein>
<dbReference type="GO" id="GO:0003677">
    <property type="term" value="F:DNA binding"/>
    <property type="evidence" value="ECO:0007669"/>
    <property type="project" value="InterPro"/>
</dbReference>
<name>A0A511JBP6_9CELL</name>
<dbReference type="InterPro" id="IPR005039">
    <property type="entry name" value="Ant_C"/>
</dbReference>
<proteinExistence type="predicted"/>
<accession>A0A511JBP6</accession>
<dbReference type="Pfam" id="PF02498">
    <property type="entry name" value="Bro-N"/>
    <property type="match status" value="1"/>
</dbReference>
<comment type="caution">
    <text evidence="2">The sequence shown here is derived from an EMBL/GenBank/DDBJ whole genome shotgun (WGS) entry which is preliminary data.</text>
</comment>
<reference evidence="2 3" key="1">
    <citation type="submission" date="2019-07" db="EMBL/GenBank/DDBJ databases">
        <title>Whole genome shotgun sequence of Cellulomonas composti NBRC 100758.</title>
        <authorList>
            <person name="Hosoyama A."/>
            <person name="Uohara A."/>
            <person name="Ohji S."/>
            <person name="Ichikawa N."/>
        </authorList>
    </citation>
    <scope>NUCLEOTIDE SEQUENCE [LARGE SCALE GENOMIC DNA]</scope>
    <source>
        <strain evidence="2 3">NBRC 100758</strain>
    </source>
</reference>
<organism evidence="2 3">
    <name type="scientific">Cellulomonas composti</name>
    <dbReference type="NCBI Taxonomy" id="266130"/>
    <lineage>
        <taxon>Bacteria</taxon>
        <taxon>Bacillati</taxon>
        <taxon>Actinomycetota</taxon>
        <taxon>Actinomycetes</taxon>
        <taxon>Micrococcales</taxon>
        <taxon>Cellulomonadaceae</taxon>
        <taxon>Cellulomonas</taxon>
    </lineage>
</organism>
<dbReference type="Pfam" id="PF03374">
    <property type="entry name" value="ANT"/>
    <property type="match status" value="1"/>
</dbReference>
<dbReference type="EMBL" id="BJWG01000008">
    <property type="protein sequence ID" value="GEL95398.1"/>
    <property type="molecule type" value="Genomic_DNA"/>
</dbReference>
<evidence type="ECO:0000313" key="2">
    <source>
        <dbReference type="EMBL" id="GEL95398.1"/>
    </source>
</evidence>
<dbReference type="RefSeq" id="WP_146843035.1">
    <property type="nucleotide sequence ID" value="NZ_BJWG01000008.1"/>
</dbReference>
<dbReference type="OrthoDB" id="9812611at2"/>
<dbReference type="Proteomes" id="UP000321720">
    <property type="component" value="Unassembled WGS sequence"/>
</dbReference>
<evidence type="ECO:0000259" key="1">
    <source>
        <dbReference type="PROSITE" id="PS51750"/>
    </source>
</evidence>
<sequence length="258" mass="27950">MTDLIQHAFHGQAVRVITDEYGEPWFVLADLCAALGIRNARDVAARLDEDMKGVGQIDTLGGRQSMTTVTEAGMYDVIVRSDSPSAKPFRRWVTTDVLPTIRRTGSYSVAPAPDLTTPAGVLAMAEQFVETARALVVANEQIAALEPRAEVADLLLDATGDLSVADAAKALARSGISLGSTRLFAVLADLGWLYRGSDQRWHVRQTAIERGRMAALPQSHYHPRTGERVLDAPQPRVTPKGIEYLLRHLRGGGLAVVS</sequence>